<dbReference type="EMBL" id="JAEHFX010000003">
    <property type="protein sequence ID" value="MBK0402779.1"/>
    <property type="molecule type" value="Genomic_DNA"/>
</dbReference>
<name>A0ABS1C0B6_9BACT</name>
<proteinExistence type="predicted"/>
<protein>
    <submittedName>
        <fullName evidence="1">Uncharacterized protein</fullName>
    </submittedName>
</protein>
<dbReference type="RefSeq" id="WP_200505538.1">
    <property type="nucleotide sequence ID" value="NZ_JAEHFX010000003.1"/>
</dbReference>
<keyword evidence="2" id="KW-1185">Reference proteome</keyword>
<dbReference type="Proteomes" id="UP000644147">
    <property type="component" value="Unassembled WGS sequence"/>
</dbReference>
<comment type="caution">
    <text evidence="1">The sequence shown here is derived from an EMBL/GenBank/DDBJ whole genome shotgun (WGS) entry which is preliminary data.</text>
</comment>
<accession>A0ABS1C0B6</accession>
<evidence type="ECO:0000313" key="2">
    <source>
        <dbReference type="Proteomes" id="UP000644147"/>
    </source>
</evidence>
<gene>
    <name evidence="1" type="ORF">I5M27_07260</name>
</gene>
<sequence length="103" mass="11380">MPIVTQNFLLQNLSGKLGNIVVRELNGKTIIQAAPVRKAPPTPGELANRQTFKQAVAYAKEARQNPELWGIYLAEAKRRGGTSNAYAVAISDFRNNFRLVKAQ</sequence>
<evidence type="ECO:0000313" key="1">
    <source>
        <dbReference type="EMBL" id="MBK0402779.1"/>
    </source>
</evidence>
<reference evidence="1 2" key="1">
    <citation type="submission" date="2020-12" db="EMBL/GenBank/DDBJ databases">
        <title>Bacterial novel species Adhaeribacter sp. BT258 isolated from soil.</title>
        <authorList>
            <person name="Jung H.-Y."/>
        </authorList>
    </citation>
    <scope>NUCLEOTIDE SEQUENCE [LARGE SCALE GENOMIC DNA]</scope>
    <source>
        <strain evidence="1 2">BT258</strain>
    </source>
</reference>
<organism evidence="1 2">
    <name type="scientific">Adhaeribacter terrigena</name>
    <dbReference type="NCBI Taxonomy" id="2793070"/>
    <lineage>
        <taxon>Bacteria</taxon>
        <taxon>Pseudomonadati</taxon>
        <taxon>Bacteroidota</taxon>
        <taxon>Cytophagia</taxon>
        <taxon>Cytophagales</taxon>
        <taxon>Hymenobacteraceae</taxon>
        <taxon>Adhaeribacter</taxon>
    </lineage>
</organism>